<evidence type="ECO:0000313" key="3">
    <source>
        <dbReference type="EMBL" id="RAI29122.1"/>
    </source>
</evidence>
<proteinExistence type="predicted"/>
<dbReference type="PIRSF" id="PIRSF020623">
    <property type="entry name" value="PaaX"/>
    <property type="match status" value="1"/>
</dbReference>
<evidence type="ECO:0000259" key="1">
    <source>
        <dbReference type="Pfam" id="PF07848"/>
    </source>
</evidence>
<evidence type="ECO:0000313" key="4">
    <source>
        <dbReference type="Proteomes" id="UP000249299"/>
    </source>
</evidence>
<dbReference type="NCBIfam" id="TIGR02277">
    <property type="entry name" value="PaaX_trns_reg"/>
    <property type="match status" value="1"/>
</dbReference>
<feature type="domain" description="Transcriptional repressor PaaX-like C-terminal" evidence="2">
    <location>
        <begin position="195"/>
        <end position="284"/>
    </location>
</feature>
<dbReference type="EMBL" id="NPEV01000005">
    <property type="protein sequence ID" value="RAI29122.1"/>
    <property type="molecule type" value="Genomic_DNA"/>
</dbReference>
<dbReference type="RefSeq" id="WP_111432978.1">
    <property type="nucleotide sequence ID" value="NZ_JACIGG010000005.1"/>
</dbReference>
<dbReference type="InterPro" id="IPR036388">
    <property type="entry name" value="WH-like_DNA-bd_sf"/>
</dbReference>
<dbReference type="OrthoDB" id="2270427at2"/>
<dbReference type="InterPro" id="IPR011965">
    <property type="entry name" value="PaaX_trns_reg"/>
</dbReference>
<gene>
    <name evidence="3" type="primary">paaX</name>
    <name evidence="3" type="ORF">CH339_03915</name>
</gene>
<dbReference type="SUPFAM" id="SSF46785">
    <property type="entry name" value="Winged helix' DNA-binding domain"/>
    <property type="match status" value="1"/>
</dbReference>
<comment type="caution">
    <text evidence="3">The sequence shown here is derived from an EMBL/GenBank/DDBJ whole genome shotgun (WGS) entry which is preliminary data.</text>
</comment>
<dbReference type="Gene3D" id="1.10.10.10">
    <property type="entry name" value="Winged helix-like DNA-binding domain superfamily/Winged helix DNA-binding domain"/>
    <property type="match status" value="1"/>
</dbReference>
<dbReference type="AlphaFoldDB" id="A0A327JW18"/>
<dbReference type="InterPro" id="IPR036390">
    <property type="entry name" value="WH_DNA-bd_sf"/>
</dbReference>
<dbReference type="Proteomes" id="UP000249299">
    <property type="component" value="Unassembled WGS sequence"/>
</dbReference>
<dbReference type="InterPro" id="IPR012906">
    <property type="entry name" value="PaaX-like_N"/>
</dbReference>
<reference evidence="3 4" key="1">
    <citation type="submission" date="2017-07" db="EMBL/GenBank/DDBJ databases">
        <title>Draft Genome Sequences of Select Purple Nonsulfur Bacteria.</title>
        <authorList>
            <person name="Lasarre B."/>
            <person name="Mckinlay J.B."/>
        </authorList>
    </citation>
    <scope>NUCLEOTIDE SEQUENCE [LARGE SCALE GENOMIC DNA]</scope>
    <source>
        <strain evidence="3 4">DSM 11290</strain>
    </source>
</reference>
<dbReference type="InterPro" id="IPR013225">
    <property type="entry name" value="PaaX_C"/>
</dbReference>
<accession>A0A327JW18</accession>
<organism evidence="3 4">
    <name type="scientific">Rhodobium orientis</name>
    <dbReference type="NCBI Taxonomy" id="34017"/>
    <lineage>
        <taxon>Bacteria</taxon>
        <taxon>Pseudomonadati</taxon>
        <taxon>Pseudomonadota</taxon>
        <taxon>Alphaproteobacteria</taxon>
        <taxon>Hyphomicrobiales</taxon>
        <taxon>Rhodobiaceae</taxon>
        <taxon>Rhodobium</taxon>
    </lineage>
</organism>
<dbReference type="Pfam" id="PF08223">
    <property type="entry name" value="PaaX_C"/>
    <property type="match status" value="1"/>
</dbReference>
<dbReference type="Pfam" id="PF07848">
    <property type="entry name" value="PaaX"/>
    <property type="match status" value="1"/>
</dbReference>
<evidence type="ECO:0000259" key="2">
    <source>
        <dbReference type="Pfam" id="PF08223"/>
    </source>
</evidence>
<keyword evidence="4" id="KW-1185">Reference proteome</keyword>
<sequence length="306" mass="32978">MPDPALLSAETAPPLRPEVEALISAFHARTPIRTWSLIVTIYGDAIVPRGGTLWVGTLITLMEAVGVAPGLVRTAVSRLAADDWLTRHRIGRRSYYALSARGRDAFAAATERIYNAPSGTWNGRFRIAVLDDGSDPDRAAARKPLEDAGYGLLAPMVMIAPQGRSGPELGHADAIALDAVPCEPEDARRLAARVWPLDRIAGGYERFCGQFAGLDVALHKGTDFPPLDALLARILMIHEFRRILLRDPALPAELLPADWPGTEARAMSGRIYRALVGASEAWLDANAASESGPLPAPGPQFHSRFA</sequence>
<dbReference type="PANTHER" id="PTHR30319">
    <property type="entry name" value="PHENYLACETIC ACID REGULATOR-RELATED TRANSCRIPTIONAL REPRESSOR"/>
    <property type="match status" value="1"/>
</dbReference>
<dbReference type="Gene3D" id="3.30.70.2650">
    <property type="match status" value="1"/>
</dbReference>
<protein>
    <submittedName>
        <fullName evidence="3">Phenylacetic acid degradation operon negative regulatory protein PaaX</fullName>
    </submittedName>
</protein>
<dbReference type="Gene3D" id="1.20.58.1460">
    <property type="match status" value="1"/>
</dbReference>
<feature type="domain" description="Transcriptional repressor PaaX-like N-terminal" evidence="1">
    <location>
        <begin position="34"/>
        <end position="102"/>
    </location>
</feature>
<name>A0A327JW18_9HYPH</name>
<dbReference type="GO" id="GO:0006351">
    <property type="term" value="P:DNA-templated transcription"/>
    <property type="evidence" value="ECO:0007669"/>
    <property type="project" value="InterPro"/>
</dbReference>
<dbReference type="PANTHER" id="PTHR30319:SF1">
    <property type="entry name" value="TRANSCRIPTIONAL REPRESSOR PAAX"/>
    <property type="match status" value="1"/>
</dbReference>